<evidence type="ECO:0000313" key="3">
    <source>
        <dbReference type="EMBL" id="RKS67985.1"/>
    </source>
</evidence>
<dbReference type="PANTHER" id="PTHR33744">
    <property type="entry name" value="CARBOHYDRATE DIACID REGULATOR"/>
    <property type="match status" value="1"/>
</dbReference>
<dbReference type="EMBL" id="RBWV01000017">
    <property type="protein sequence ID" value="RKS67985.1"/>
    <property type="molecule type" value="Genomic_DNA"/>
</dbReference>
<dbReference type="InParanoid" id="A0A420XKD9"/>
<protein>
    <submittedName>
        <fullName evidence="3">PucR-like helix-turn-helix protein</fullName>
    </submittedName>
</protein>
<feature type="domain" description="PucR C-terminal helix-turn-helix" evidence="1">
    <location>
        <begin position="346"/>
        <end position="403"/>
    </location>
</feature>
<evidence type="ECO:0000259" key="2">
    <source>
        <dbReference type="Pfam" id="PF25906"/>
    </source>
</evidence>
<sequence length="408" mass="44072">MAGSERTVRLPSSRAPDDGRDRLLGALVAGLPPLLGELAETLADVLPDYSAFVRDNLDEVTSTGRLGIERLVELAREIAATGTGPLPRSDEPEVQHAVFEEIGRAQWREGRELRSLLAAYQVGSRLAWRHISRTALGAGVDAGGLAALAEALFLLVDQLSSASAEGFLQEQTDAAGARARMRDELVELLLSDRSDTGAVAAAAARAGWRLPVKAAVVFLDPTLPAAERIVSRLEPSMLPVRRLRMLGAIVPDPPEQGRRERLATRLQGAGAVIGPLVPVKDLPASLHVAEAAALLRRSGVLREDPLFVDEHLDAIIVWRDPALLAALREQVLRPLDGLAPATRERLVQTLASWLLHLGDRQAVASELHVHPQTVRYRMGQLHDRFGDSLQDPAVRARLVLALAWSPSA</sequence>
<dbReference type="Pfam" id="PF13556">
    <property type="entry name" value="HTH_30"/>
    <property type="match status" value="1"/>
</dbReference>
<dbReference type="Gene3D" id="1.10.10.2840">
    <property type="entry name" value="PucR C-terminal helix-turn-helix domain"/>
    <property type="match status" value="1"/>
</dbReference>
<proteinExistence type="predicted"/>
<dbReference type="InterPro" id="IPR042070">
    <property type="entry name" value="PucR_C-HTH_sf"/>
</dbReference>
<dbReference type="InterPro" id="IPR051448">
    <property type="entry name" value="CdaR-like_regulators"/>
</dbReference>
<evidence type="ECO:0000259" key="1">
    <source>
        <dbReference type="Pfam" id="PF13556"/>
    </source>
</evidence>
<gene>
    <name evidence="3" type="ORF">CLV35_3892</name>
</gene>
<dbReference type="Pfam" id="PF25906">
    <property type="entry name" value="PucR-like_N"/>
    <property type="match status" value="1"/>
</dbReference>
<name>A0A420XKD9_9ACTN</name>
<dbReference type="RefSeq" id="WP_231122070.1">
    <property type="nucleotide sequence ID" value="NZ_RBWV01000017.1"/>
</dbReference>
<dbReference type="PANTHER" id="PTHR33744:SF1">
    <property type="entry name" value="DNA-BINDING TRANSCRIPTIONAL ACTIVATOR ADER"/>
    <property type="match status" value="1"/>
</dbReference>
<feature type="domain" description="PucR-like N-terminal" evidence="2">
    <location>
        <begin position="33"/>
        <end position="190"/>
    </location>
</feature>
<evidence type="ECO:0000313" key="4">
    <source>
        <dbReference type="Proteomes" id="UP000281955"/>
    </source>
</evidence>
<dbReference type="AlphaFoldDB" id="A0A420XKD9"/>
<comment type="caution">
    <text evidence="3">The sequence shown here is derived from an EMBL/GenBank/DDBJ whole genome shotgun (WGS) entry which is preliminary data.</text>
</comment>
<dbReference type="InterPro" id="IPR025736">
    <property type="entry name" value="PucR_C-HTH_dom"/>
</dbReference>
<organism evidence="3 4">
    <name type="scientific">Motilibacter peucedani</name>
    <dbReference type="NCBI Taxonomy" id="598650"/>
    <lineage>
        <taxon>Bacteria</taxon>
        <taxon>Bacillati</taxon>
        <taxon>Actinomycetota</taxon>
        <taxon>Actinomycetes</taxon>
        <taxon>Motilibacterales</taxon>
        <taxon>Motilibacteraceae</taxon>
        <taxon>Motilibacter</taxon>
    </lineage>
</organism>
<accession>A0A420XKD9</accession>
<reference evidence="3 4" key="1">
    <citation type="submission" date="2018-10" db="EMBL/GenBank/DDBJ databases">
        <title>Genomic Encyclopedia of Archaeal and Bacterial Type Strains, Phase II (KMG-II): from individual species to whole genera.</title>
        <authorList>
            <person name="Goeker M."/>
        </authorList>
    </citation>
    <scope>NUCLEOTIDE SEQUENCE [LARGE SCALE GENOMIC DNA]</scope>
    <source>
        <strain evidence="3 4">RP-AC37</strain>
    </source>
</reference>
<dbReference type="Proteomes" id="UP000281955">
    <property type="component" value="Unassembled WGS sequence"/>
</dbReference>
<dbReference type="InterPro" id="IPR058663">
    <property type="entry name" value="PucR-like_N"/>
</dbReference>
<keyword evidence="4" id="KW-1185">Reference proteome</keyword>